<accession>A0A1H7ILM3</accession>
<dbReference type="RefSeq" id="WP_093318427.1">
    <property type="nucleotide sequence ID" value="NZ_FOAF01000001.1"/>
</dbReference>
<dbReference type="InterPro" id="IPR001279">
    <property type="entry name" value="Metallo-B-lactamas"/>
</dbReference>
<dbReference type="EMBL" id="FOAF01000001">
    <property type="protein sequence ID" value="SEK62460.1"/>
    <property type="molecule type" value="Genomic_DNA"/>
</dbReference>
<dbReference type="InterPro" id="IPR036866">
    <property type="entry name" value="RibonucZ/Hydroxyglut_hydro"/>
</dbReference>
<keyword evidence="3" id="KW-1185">Reference proteome</keyword>
<dbReference type="PANTHER" id="PTHR30619">
    <property type="entry name" value="DNA INTERNALIZATION/COMPETENCE PROTEIN COMEC/REC2"/>
    <property type="match status" value="1"/>
</dbReference>
<dbReference type="PANTHER" id="PTHR30619:SF1">
    <property type="entry name" value="RECOMBINATION PROTEIN 2"/>
    <property type="match status" value="1"/>
</dbReference>
<proteinExistence type="predicted"/>
<dbReference type="Proteomes" id="UP000199421">
    <property type="component" value="Unassembled WGS sequence"/>
</dbReference>
<organism evidence="2 3">
    <name type="scientific">Olivibacter domesticus</name>
    <name type="common">Pseudosphingobacterium domesticum</name>
    <dbReference type="NCBI Taxonomy" id="407022"/>
    <lineage>
        <taxon>Bacteria</taxon>
        <taxon>Pseudomonadati</taxon>
        <taxon>Bacteroidota</taxon>
        <taxon>Sphingobacteriia</taxon>
        <taxon>Sphingobacteriales</taxon>
        <taxon>Sphingobacteriaceae</taxon>
        <taxon>Olivibacter</taxon>
    </lineage>
</organism>
<evidence type="ECO:0000313" key="2">
    <source>
        <dbReference type="EMBL" id="SEK62460.1"/>
    </source>
</evidence>
<dbReference type="AlphaFoldDB" id="A0A1H7ILM3"/>
<protein>
    <submittedName>
        <fullName evidence="2">Metallo-beta-lactamase superfamily protein</fullName>
    </submittedName>
</protein>
<gene>
    <name evidence="2" type="ORF">SAMN05661044_00722</name>
</gene>
<evidence type="ECO:0000313" key="3">
    <source>
        <dbReference type="Proteomes" id="UP000199421"/>
    </source>
</evidence>
<dbReference type="Pfam" id="PF00753">
    <property type="entry name" value="Lactamase_B"/>
    <property type="match status" value="1"/>
</dbReference>
<feature type="domain" description="Metallo-beta-lactamase" evidence="1">
    <location>
        <begin position="29"/>
        <end position="76"/>
    </location>
</feature>
<reference evidence="3" key="1">
    <citation type="submission" date="2016-10" db="EMBL/GenBank/DDBJ databases">
        <authorList>
            <person name="Varghese N."/>
            <person name="Submissions S."/>
        </authorList>
    </citation>
    <scope>NUCLEOTIDE SEQUENCE [LARGE SCALE GENOMIC DNA]</scope>
    <source>
        <strain evidence="3">DSM 18733</strain>
    </source>
</reference>
<dbReference type="InterPro" id="IPR052159">
    <property type="entry name" value="Competence_DNA_uptake"/>
</dbReference>
<sequence length="365" mass="42060">MNSMEIFFYQAGCGDAARIRYLGNDGKYHNIMIDSGYSRTYSEILTEQLNEIERKKECIDVWIISHIHDDHIEGAVAYINSVKRGERKDIVDTWFYNAPRQPKHKNSKGRDNLISTPASIDNGDKLAEYLNSIGKLNTTDMTTESPNINLYGLSLIVLSPDSHKLRRLREKYPPGSGNRLQRIEDEMTSLVSAARGHDYHKPLEAFALDQWIEDDSVENGSSIAFLINYNDKNVLWLADAHPSLIVESLIKLGYNRKNKLTCEWVKVTHHGSKGNNSNKLYDIVNCSNYLISANGTNRHCLPTKECLARILRNENRPMETEYKLYFTYDDTILRRIFDVDSTIVFKKYNFHTLYLNGQKYLKTTL</sequence>
<evidence type="ECO:0000259" key="1">
    <source>
        <dbReference type="Pfam" id="PF00753"/>
    </source>
</evidence>
<name>A0A1H7ILM3_OLID1</name>
<dbReference type="STRING" id="407022.SAMN05661044_00722"/>
<dbReference type="Gene3D" id="3.60.15.10">
    <property type="entry name" value="Ribonuclease Z/Hydroxyacylglutathione hydrolase-like"/>
    <property type="match status" value="1"/>
</dbReference>
<dbReference type="SUPFAM" id="SSF56281">
    <property type="entry name" value="Metallo-hydrolase/oxidoreductase"/>
    <property type="match status" value="1"/>
</dbReference>